<proteinExistence type="predicted"/>
<protein>
    <submittedName>
        <fullName evidence="1">Uncharacterized protein</fullName>
    </submittedName>
</protein>
<gene>
    <name evidence="1" type="ORF">CEXT_355241</name>
</gene>
<dbReference type="EMBL" id="BPLR01003701">
    <property type="protein sequence ID" value="GIX87625.1"/>
    <property type="molecule type" value="Genomic_DNA"/>
</dbReference>
<evidence type="ECO:0000313" key="2">
    <source>
        <dbReference type="Proteomes" id="UP001054945"/>
    </source>
</evidence>
<reference evidence="1 2" key="1">
    <citation type="submission" date="2021-06" db="EMBL/GenBank/DDBJ databases">
        <title>Caerostris extrusa draft genome.</title>
        <authorList>
            <person name="Kono N."/>
            <person name="Arakawa K."/>
        </authorList>
    </citation>
    <scope>NUCLEOTIDE SEQUENCE [LARGE SCALE GENOMIC DNA]</scope>
</reference>
<dbReference type="Proteomes" id="UP001054945">
    <property type="component" value="Unassembled WGS sequence"/>
</dbReference>
<keyword evidence="2" id="KW-1185">Reference proteome</keyword>
<accession>A0AAV4NRK9</accession>
<name>A0AAV4NRK9_CAEEX</name>
<sequence>MFLFKCRSSHLQISSHYGSTLNLSCSSPDTGPHRVYHVPLQMQIQPFANFISYYGSTLNLSCSSPDTGPHRVYHVPLQMQIQPFANFISYYGSTLNLSCSSQIRATAWWPSG</sequence>
<comment type="caution">
    <text evidence="1">The sequence shown here is derived from an EMBL/GenBank/DDBJ whole genome shotgun (WGS) entry which is preliminary data.</text>
</comment>
<organism evidence="1 2">
    <name type="scientific">Caerostris extrusa</name>
    <name type="common">Bark spider</name>
    <name type="synonym">Caerostris bankana</name>
    <dbReference type="NCBI Taxonomy" id="172846"/>
    <lineage>
        <taxon>Eukaryota</taxon>
        <taxon>Metazoa</taxon>
        <taxon>Ecdysozoa</taxon>
        <taxon>Arthropoda</taxon>
        <taxon>Chelicerata</taxon>
        <taxon>Arachnida</taxon>
        <taxon>Araneae</taxon>
        <taxon>Araneomorphae</taxon>
        <taxon>Entelegynae</taxon>
        <taxon>Araneoidea</taxon>
        <taxon>Araneidae</taxon>
        <taxon>Caerostris</taxon>
    </lineage>
</organism>
<dbReference type="AlphaFoldDB" id="A0AAV4NRK9"/>
<evidence type="ECO:0000313" key="1">
    <source>
        <dbReference type="EMBL" id="GIX87625.1"/>
    </source>
</evidence>